<accession>A0A2G9HJL0</accession>
<sequence>MHILRCLCYLYMTVYSPKTSDKMLLYPLLYPVIILYYCNYKPVLPNLVLNASTSFLNSYVTKGVKLSWGCFDK</sequence>
<proteinExistence type="predicted"/>
<name>A0A2G9HJL0_9LAMI</name>
<organism evidence="1 2">
    <name type="scientific">Handroanthus impetiginosus</name>
    <dbReference type="NCBI Taxonomy" id="429701"/>
    <lineage>
        <taxon>Eukaryota</taxon>
        <taxon>Viridiplantae</taxon>
        <taxon>Streptophyta</taxon>
        <taxon>Embryophyta</taxon>
        <taxon>Tracheophyta</taxon>
        <taxon>Spermatophyta</taxon>
        <taxon>Magnoliopsida</taxon>
        <taxon>eudicotyledons</taxon>
        <taxon>Gunneridae</taxon>
        <taxon>Pentapetalae</taxon>
        <taxon>asterids</taxon>
        <taxon>lamiids</taxon>
        <taxon>Lamiales</taxon>
        <taxon>Bignoniaceae</taxon>
        <taxon>Crescentiina</taxon>
        <taxon>Tabebuia alliance</taxon>
        <taxon>Handroanthus</taxon>
    </lineage>
</organism>
<dbReference type="EMBL" id="NKXS01001630">
    <property type="protein sequence ID" value="PIN17623.1"/>
    <property type="molecule type" value="Genomic_DNA"/>
</dbReference>
<evidence type="ECO:0000313" key="2">
    <source>
        <dbReference type="Proteomes" id="UP000231279"/>
    </source>
</evidence>
<reference evidence="2" key="1">
    <citation type="journal article" date="2018" name="Gigascience">
        <title>Genome assembly of the Pink Ipe (Handroanthus impetiginosus, Bignoniaceae), a highly valued, ecologically keystone Neotropical timber forest tree.</title>
        <authorList>
            <person name="Silva-Junior O.B."/>
            <person name="Grattapaglia D."/>
            <person name="Novaes E."/>
            <person name="Collevatti R.G."/>
        </authorList>
    </citation>
    <scope>NUCLEOTIDE SEQUENCE [LARGE SCALE GENOMIC DNA]</scope>
    <source>
        <strain evidence="2">cv. UFG-1</strain>
    </source>
</reference>
<comment type="caution">
    <text evidence="1">The sequence shown here is derived from an EMBL/GenBank/DDBJ whole genome shotgun (WGS) entry which is preliminary data.</text>
</comment>
<dbReference type="Proteomes" id="UP000231279">
    <property type="component" value="Unassembled WGS sequence"/>
</dbReference>
<evidence type="ECO:0000313" key="1">
    <source>
        <dbReference type="EMBL" id="PIN17623.1"/>
    </source>
</evidence>
<keyword evidence="2" id="KW-1185">Reference proteome</keyword>
<gene>
    <name evidence="1" type="ORF">CDL12_09715</name>
</gene>
<protein>
    <submittedName>
        <fullName evidence="1">Uncharacterized protein</fullName>
    </submittedName>
</protein>
<dbReference type="AlphaFoldDB" id="A0A2G9HJL0"/>